<evidence type="ECO:0000259" key="9">
    <source>
        <dbReference type="PROSITE" id="PS50893"/>
    </source>
</evidence>
<gene>
    <name evidence="11" type="ORF">CEW89_14500</name>
</gene>
<protein>
    <submittedName>
        <fullName evidence="11">Type I secretion system permease/ATPase</fullName>
    </submittedName>
</protein>
<dbReference type="PANTHER" id="PTHR24221:SF248">
    <property type="entry name" value="ABC TRANSPORTER TRANSMEMBRANE REGION"/>
    <property type="match status" value="1"/>
</dbReference>
<dbReference type="Pfam" id="PF00005">
    <property type="entry name" value="ABC_tran"/>
    <property type="match status" value="1"/>
</dbReference>
<evidence type="ECO:0000259" key="10">
    <source>
        <dbReference type="PROSITE" id="PS50929"/>
    </source>
</evidence>
<dbReference type="InterPro" id="IPR003593">
    <property type="entry name" value="AAA+_ATPase"/>
</dbReference>
<feature type="domain" description="ABC transmembrane type-1" evidence="10">
    <location>
        <begin position="24"/>
        <end position="302"/>
    </location>
</feature>
<organism evidence="11 12">
    <name type="scientific">Celeribacter ethanolicus</name>
    <dbReference type="NCBI Taxonomy" id="1758178"/>
    <lineage>
        <taxon>Bacteria</taxon>
        <taxon>Pseudomonadati</taxon>
        <taxon>Pseudomonadota</taxon>
        <taxon>Alphaproteobacteria</taxon>
        <taxon>Rhodobacterales</taxon>
        <taxon>Roseobacteraceae</taxon>
        <taxon>Celeribacter</taxon>
    </lineage>
</organism>
<keyword evidence="2 8" id="KW-0812">Transmembrane</keyword>
<dbReference type="PROSITE" id="PS50929">
    <property type="entry name" value="ABC_TM1F"/>
    <property type="match status" value="1"/>
</dbReference>
<dbReference type="KEGG" id="ceh:CEW89_14500"/>
<evidence type="ECO:0000313" key="11">
    <source>
        <dbReference type="EMBL" id="ATG48664.1"/>
    </source>
</evidence>
<dbReference type="InterPro" id="IPR003439">
    <property type="entry name" value="ABC_transporter-like_ATP-bd"/>
</dbReference>
<dbReference type="PROSITE" id="PS00211">
    <property type="entry name" value="ABC_TRANSPORTER_1"/>
    <property type="match status" value="1"/>
</dbReference>
<dbReference type="PANTHER" id="PTHR24221">
    <property type="entry name" value="ATP-BINDING CASSETTE SUB-FAMILY B"/>
    <property type="match status" value="1"/>
</dbReference>
<keyword evidence="4" id="KW-0067">ATP-binding</keyword>
<evidence type="ECO:0000256" key="7">
    <source>
        <dbReference type="SAM" id="MobiDB-lite"/>
    </source>
</evidence>
<dbReference type="GO" id="GO:0030253">
    <property type="term" value="P:protein secretion by the type I secretion system"/>
    <property type="evidence" value="ECO:0007669"/>
    <property type="project" value="InterPro"/>
</dbReference>
<dbReference type="Proteomes" id="UP000217935">
    <property type="component" value="Chromosome"/>
</dbReference>
<dbReference type="Gene3D" id="1.20.1560.10">
    <property type="entry name" value="ABC transporter type 1, transmembrane domain"/>
    <property type="match status" value="1"/>
</dbReference>
<dbReference type="InterPro" id="IPR010128">
    <property type="entry name" value="ATPase_T1SS_PrtD-like"/>
</dbReference>
<dbReference type="GO" id="GO:0034040">
    <property type="term" value="F:ATPase-coupled lipid transmembrane transporter activity"/>
    <property type="evidence" value="ECO:0007669"/>
    <property type="project" value="TreeGrafter"/>
</dbReference>
<dbReference type="Pfam" id="PF00664">
    <property type="entry name" value="ABC_membrane"/>
    <property type="match status" value="1"/>
</dbReference>
<feature type="domain" description="ABC transporter" evidence="9">
    <location>
        <begin position="333"/>
        <end position="569"/>
    </location>
</feature>
<feature type="transmembrane region" description="Helical" evidence="8">
    <location>
        <begin position="21"/>
        <end position="46"/>
    </location>
</feature>
<feature type="transmembrane region" description="Helical" evidence="8">
    <location>
        <begin position="130"/>
        <end position="152"/>
    </location>
</feature>
<comment type="subcellular location">
    <subcellularLocation>
        <location evidence="1">Cell membrane</location>
        <topology evidence="1">Multi-pass membrane protein</topology>
    </subcellularLocation>
</comment>
<dbReference type="EMBL" id="CP022196">
    <property type="protein sequence ID" value="ATG48664.1"/>
    <property type="molecule type" value="Genomic_DNA"/>
</dbReference>
<dbReference type="InterPro" id="IPR036640">
    <property type="entry name" value="ABC1_TM_sf"/>
</dbReference>
<evidence type="ECO:0000256" key="1">
    <source>
        <dbReference type="ARBA" id="ARBA00004651"/>
    </source>
</evidence>
<evidence type="ECO:0000256" key="3">
    <source>
        <dbReference type="ARBA" id="ARBA00022741"/>
    </source>
</evidence>
<evidence type="ECO:0000256" key="4">
    <source>
        <dbReference type="ARBA" id="ARBA00022840"/>
    </source>
</evidence>
<dbReference type="SMART" id="SM00382">
    <property type="entry name" value="AAA"/>
    <property type="match status" value="1"/>
</dbReference>
<dbReference type="Gene3D" id="3.40.50.300">
    <property type="entry name" value="P-loop containing nucleotide triphosphate hydrolases"/>
    <property type="match status" value="1"/>
</dbReference>
<dbReference type="AlphaFoldDB" id="A0A291GF66"/>
<dbReference type="STRING" id="1758178.GCA_001550095_02040"/>
<dbReference type="SUPFAM" id="SSF90123">
    <property type="entry name" value="ABC transporter transmembrane region"/>
    <property type="match status" value="1"/>
</dbReference>
<evidence type="ECO:0000256" key="8">
    <source>
        <dbReference type="SAM" id="Phobius"/>
    </source>
</evidence>
<dbReference type="OrthoDB" id="9808328at2"/>
<keyword evidence="12" id="KW-1185">Reference proteome</keyword>
<keyword evidence="3" id="KW-0547">Nucleotide-binding</keyword>
<feature type="transmembrane region" description="Helical" evidence="8">
    <location>
        <begin position="250"/>
        <end position="267"/>
    </location>
</feature>
<proteinExistence type="predicted"/>
<evidence type="ECO:0000256" key="5">
    <source>
        <dbReference type="ARBA" id="ARBA00022989"/>
    </source>
</evidence>
<name>A0A291GF66_9RHOB</name>
<dbReference type="GO" id="GO:0030256">
    <property type="term" value="C:type I protein secretion system complex"/>
    <property type="evidence" value="ECO:0007669"/>
    <property type="project" value="InterPro"/>
</dbReference>
<reference evidence="11 12" key="1">
    <citation type="submission" date="2017-06" db="EMBL/GenBank/DDBJ databases">
        <title>Celeribacter sp. TSPH2 complete genome sequence.</title>
        <authorList>
            <person name="Woo J.-H."/>
            <person name="Kim H.-S."/>
        </authorList>
    </citation>
    <scope>NUCLEOTIDE SEQUENCE [LARGE SCALE GENOMIC DNA]</scope>
    <source>
        <strain evidence="11 12">TSPH2</strain>
    </source>
</reference>
<keyword evidence="6 8" id="KW-0472">Membrane</keyword>
<evidence type="ECO:0000256" key="2">
    <source>
        <dbReference type="ARBA" id="ARBA00022692"/>
    </source>
</evidence>
<feature type="transmembrane region" description="Helical" evidence="8">
    <location>
        <begin position="158"/>
        <end position="176"/>
    </location>
</feature>
<dbReference type="RefSeq" id="WP_096806380.1">
    <property type="nucleotide sequence ID" value="NZ_CP022196.1"/>
</dbReference>
<dbReference type="GO" id="GO:0016887">
    <property type="term" value="F:ATP hydrolysis activity"/>
    <property type="evidence" value="ECO:0007669"/>
    <property type="project" value="InterPro"/>
</dbReference>
<dbReference type="GO" id="GO:0005886">
    <property type="term" value="C:plasma membrane"/>
    <property type="evidence" value="ECO:0007669"/>
    <property type="project" value="UniProtKB-SubCell"/>
</dbReference>
<feature type="region of interest" description="Disordered" evidence="7">
    <location>
        <begin position="565"/>
        <end position="588"/>
    </location>
</feature>
<dbReference type="PROSITE" id="PS50893">
    <property type="entry name" value="ABC_TRANSPORTER_2"/>
    <property type="match status" value="1"/>
</dbReference>
<dbReference type="InterPro" id="IPR017871">
    <property type="entry name" value="ABC_transporter-like_CS"/>
</dbReference>
<accession>A0A291GF66</accession>
<dbReference type="SUPFAM" id="SSF52540">
    <property type="entry name" value="P-loop containing nucleoside triphosphate hydrolases"/>
    <property type="match status" value="1"/>
</dbReference>
<evidence type="ECO:0000256" key="6">
    <source>
        <dbReference type="ARBA" id="ARBA00023136"/>
    </source>
</evidence>
<keyword evidence="5 8" id="KW-1133">Transmembrane helix</keyword>
<dbReference type="GO" id="GO:0140359">
    <property type="term" value="F:ABC-type transporter activity"/>
    <property type="evidence" value="ECO:0007669"/>
    <property type="project" value="InterPro"/>
</dbReference>
<dbReference type="NCBIfam" id="TIGR01842">
    <property type="entry name" value="type_I_sec_PrtD"/>
    <property type="match status" value="1"/>
</dbReference>
<dbReference type="InterPro" id="IPR027417">
    <property type="entry name" value="P-loop_NTPase"/>
</dbReference>
<sequence>MSEQNRIGRGELIDARGESRGLFWAAGLFSVCINLLMLTGPLFMLQVYDRVLGSGSEATLLALFSIVGFLYLMMGLLDGTRARLLSRIGARFQSALEDRVFHAALGHAALTPREAGKSRAMDQLSALRRFFGSTAFAALYDLPFTPIFLLGISLFHPYLGLLATGGGAVLVAVALWHRSLARPAQDAMIRAEAEASQTARSMGASAEALTALGMREAAYRRWLRMRDTALEKTVISEDTTHGFAAASRTLRLFLQSAILAMGAWLVLERQVTPGAMIASSILLGRALQPVDLLIGQWAIVQQAQRGWSDLAELLGKTPQAKPRTELPRPHAQLTVHQLFVMPPGQHQAALRMIGFDLAPGEALGVIGPSGAGKSTLARALTGVWQPASGSIRLDGATLSHYAPEALGNYIGYLPQQVQLFDGTIAENIAKLSLSPNAEAVVAAAKKADAHDLILSLPEGYDTLVASAGGLLSGGQMQRIGLARAFYGDPVIVILDEPNANLDNNGSLALNAAIRRHKQQGGALLIMAHRPSAIQECEKLLVLDGGMRRAFGPRDQVLSDMVKNSTEIQKARTEAGPRSGPTSGMGGVQ</sequence>
<evidence type="ECO:0000313" key="12">
    <source>
        <dbReference type="Proteomes" id="UP000217935"/>
    </source>
</evidence>
<feature type="transmembrane region" description="Helical" evidence="8">
    <location>
        <begin position="58"/>
        <end position="77"/>
    </location>
</feature>
<dbReference type="InterPro" id="IPR039421">
    <property type="entry name" value="Type_1_exporter"/>
</dbReference>
<dbReference type="InterPro" id="IPR011527">
    <property type="entry name" value="ABC1_TM_dom"/>
</dbReference>
<dbReference type="GO" id="GO:0005524">
    <property type="term" value="F:ATP binding"/>
    <property type="evidence" value="ECO:0007669"/>
    <property type="project" value="UniProtKB-KW"/>
</dbReference>